<evidence type="ECO:0000256" key="1">
    <source>
        <dbReference type="SAM" id="SignalP"/>
    </source>
</evidence>
<evidence type="ECO:0000313" key="3">
    <source>
        <dbReference type="EMBL" id="EAL65710.1"/>
    </source>
</evidence>
<comment type="caution">
    <text evidence="3">The sequence shown here is derived from an EMBL/GenBank/DDBJ whole genome shotgun (WGS) entry which is preliminary data.</text>
</comment>
<dbReference type="PhylomeDB" id="Q54R10"/>
<dbReference type="AlphaFoldDB" id="Q54R10"/>
<dbReference type="GeneID" id="8624106"/>
<dbReference type="GO" id="GO:0016788">
    <property type="term" value="F:hydrolase activity, acting on ester bonds"/>
    <property type="evidence" value="ECO:0000318"/>
    <property type="project" value="GO_Central"/>
</dbReference>
<dbReference type="EMBL" id="AAFI02000055">
    <property type="protein sequence ID" value="EAL65710.1"/>
    <property type="molecule type" value="Genomic_DNA"/>
</dbReference>
<dbReference type="HOGENOM" id="CLU_019692_0_1_1"/>
<name>Q54R10_DICDI</name>
<dbReference type="Gene3D" id="3.60.21.10">
    <property type="match status" value="1"/>
</dbReference>
<dbReference type="KEGG" id="ddi:DDB_G0283451"/>
<dbReference type="dictyBase" id="DDB_G0283451"/>
<dbReference type="FunFam" id="3.60.21.10:FF:000172">
    <property type="entry name" value="Predicted protein"/>
    <property type="match status" value="1"/>
</dbReference>
<dbReference type="PANTHER" id="PTHR32440:SF3">
    <property type="entry name" value="CALCINEURIN-LIKE PHOSPHOESTERASE DOMAIN-CONTAINING PROTEIN"/>
    <property type="match status" value="1"/>
</dbReference>
<dbReference type="PANTHER" id="PTHR32440">
    <property type="entry name" value="PHOSPHATASE DCR2-RELATED-RELATED"/>
    <property type="match status" value="1"/>
</dbReference>
<proteinExistence type="predicted"/>
<protein>
    <recommendedName>
        <fullName evidence="2">Calcineurin-like phosphoesterase domain-containing protein</fullName>
    </recommendedName>
</protein>
<reference evidence="3 4" key="1">
    <citation type="journal article" date="2005" name="Nature">
        <title>The genome of the social amoeba Dictyostelium discoideum.</title>
        <authorList>
            <consortium name="The Dictyostelium discoideum Sequencing Consortium"/>
            <person name="Eichinger L."/>
            <person name="Pachebat J.A."/>
            <person name="Glockner G."/>
            <person name="Rajandream M.A."/>
            <person name="Sucgang R."/>
            <person name="Berriman M."/>
            <person name="Song J."/>
            <person name="Olsen R."/>
            <person name="Szafranski K."/>
            <person name="Xu Q."/>
            <person name="Tunggal B."/>
            <person name="Kummerfeld S."/>
            <person name="Madera M."/>
            <person name="Konfortov B.A."/>
            <person name="Rivero F."/>
            <person name="Bankier A.T."/>
            <person name="Lehmann R."/>
            <person name="Hamlin N."/>
            <person name="Davies R."/>
            <person name="Gaudet P."/>
            <person name="Fey P."/>
            <person name="Pilcher K."/>
            <person name="Chen G."/>
            <person name="Saunders D."/>
            <person name="Sodergren E."/>
            <person name="Davis P."/>
            <person name="Kerhornou A."/>
            <person name="Nie X."/>
            <person name="Hall N."/>
            <person name="Anjard C."/>
            <person name="Hemphill L."/>
            <person name="Bason N."/>
            <person name="Farbrother P."/>
            <person name="Desany B."/>
            <person name="Just E."/>
            <person name="Morio T."/>
            <person name="Rost R."/>
            <person name="Churcher C."/>
            <person name="Cooper J."/>
            <person name="Haydock S."/>
            <person name="van Driessche N."/>
            <person name="Cronin A."/>
            <person name="Goodhead I."/>
            <person name="Muzny D."/>
            <person name="Mourier T."/>
            <person name="Pain A."/>
            <person name="Lu M."/>
            <person name="Harper D."/>
            <person name="Lindsay R."/>
            <person name="Hauser H."/>
            <person name="James K."/>
            <person name="Quiles M."/>
            <person name="Madan Babu M."/>
            <person name="Saito T."/>
            <person name="Buchrieser C."/>
            <person name="Wardroper A."/>
            <person name="Felder M."/>
            <person name="Thangavelu M."/>
            <person name="Johnson D."/>
            <person name="Knights A."/>
            <person name="Loulseged H."/>
            <person name="Mungall K."/>
            <person name="Oliver K."/>
            <person name="Price C."/>
            <person name="Quail M.A."/>
            <person name="Urushihara H."/>
            <person name="Hernandez J."/>
            <person name="Rabbinowitsch E."/>
            <person name="Steffen D."/>
            <person name="Sanders M."/>
            <person name="Ma J."/>
            <person name="Kohara Y."/>
            <person name="Sharp S."/>
            <person name="Simmonds M."/>
            <person name="Spiegler S."/>
            <person name="Tivey A."/>
            <person name="Sugano S."/>
            <person name="White B."/>
            <person name="Walker D."/>
            <person name="Woodward J."/>
            <person name="Winckler T."/>
            <person name="Tanaka Y."/>
            <person name="Shaulsky G."/>
            <person name="Schleicher M."/>
            <person name="Weinstock G."/>
            <person name="Rosenthal A."/>
            <person name="Cox E.C."/>
            <person name="Chisholm R.L."/>
            <person name="Gibbs R."/>
            <person name="Loomis W.F."/>
            <person name="Platzer M."/>
            <person name="Kay R.R."/>
            <person name="Williams J."/>
            <person name="Dear P.H."/>
            <person name="Noegel A.A."/>
            <person name="Barrell B."/>
            <person name="Kuspa A."/>
        </authorList>
    </citation>
    <scope>NUCLEOTIDE SEQUENCE [LARGE SCALE GENOMIC DNA]</scope>
    <source>
        <strain evidence="3 4">AX4</strain>
    </source>
</reference>
<dbReference type="FunCoup" id="Q54R10">
    <property type="interactions" value="1"/>
</dbReference>
<dbReference type="Proteomes" id="UP000002195">
    <property type="component" value="Unassembled WGS sequence"/>
</dbReference>
<dbReference type="InterPro" id="IPR011230">
    <property type="entry name" value="PAP14/16/28/29"/>
</dbReference>
<feature type="chain" id="PRO_5004250128" description="Calcineurin-like phosphoesterase domain-containing protein" evidence="1">
    <location>
        <begin position="26"/>
        <end position="404"/>
    </location>
</feature>
<evidence type="ECO:0000259" key="2">
    <source>
        <dbReference type="Pfam" id="PF00149"/>
    </source>
</evidence>
<dbReference type="InterPro" id="IPR029052">
    <property type="entry name" value="Metallo-depent_PP-like"/>
</dbReference>
<keyword evidence="4" id="KW-1185">Reference proteome</keyword>
<feature type="signal peptide" evidence="1">
    <location>
        <begin position="1"/>
        <end position="25"/>
    </location>
</feature>
<dbReference type="PIRSF" id="PIRSF030250">
    <property type="entry name" value="Ptase_At2g46880"/>
    <property type="match status" value="1"/>
</dbReference>
<dbReference type="STRING" id="44689.Q54R10"/>
<sequence length="404" mass="45710">MNKIKNNTVIFIILILTIFYESVLSKVIFGPNTPQPIQKDLEFNSNGKFKIIQFTDLHYGEADYKDDLSNQVQNGVLTAEPDGDLVVMTGDSVSGYAWNGTEGWFIEKWIHLVEPMIKHNIRWAFTLGNHDDEADLDRVQIVELDNTFNLSLTQRGPSDIRGATNYYLPITDPSSGEVATILYFFDSGDDNCQGVEGWGCVYPDQIEWYRTVSMGLREKYGRVVPAIAFMHIPIPEYMDMWNFYPVNGSLYDTGVCCFSVNTGLFAAFKEMGDIISMHCGHDHDNDFIGEYNGVQLGYGRKSGYGGYGPPTGWKHGARVLEITANPFSISTYLRFDDGSTEITPSSHLPQAKEQYNTCCDTYGFVNVTGNSYSNCKLYEENFLSENPFLFEINQNHHKKINNKK</sequence>
<dbReference type="PaxDb" id="44689-DDB0185527"/>
<dbReference type="OMA" id="EFPGCIN"/>
<organism evidence="3 4">
    <name type="scientific">Dictyostelium discoideum</name>
    <name type="common">Social amoeba</name>
    <dbReference type="NCBI Taxonomy" id="44689"/>
    <lineage>
        <taxon>Eukaryota</taxon>
        <taxon>Amoebozoa</taxon>
        <taxon>Evosea</taxon>
        <taxon>Eumycetozoa</taxon>
        <taxon>Dictyostelia</taxon>
        <taxon>Dictyosteliales</taxon>
        <taxon>Dictyosteliaceae</taxon>
        <taxon>Dictyostelium</taxon>
    </lineage>
</organism>
<dbReference type="InParanoid" id="Q54R10"/>
<dbReference type="Pfam" id="PF00149">
    <property type="entry name" value="Metallophos"/>
    <property type="match status" value="1"/>
</dbReference>
<gene>
    <name evidence="3" type="ORF">DDB_G0283451</name>
</gene>
<accession>Q54R10</accession>
<dbReference type="eggNOG" id="KOG1432">
    <property type="taxonomic scope" value="Eukaryota"/>
</dbReference>
<dbReference type="CDD" id="cd07383">
    <property type="entry name" value="MPP_Dcr2"/>
    <property type="match status" value="1"/>
</dbReference>
<dbReference type="RefSeq" id="XP_639081.1">
    <property type="nucleotide sequence ID" value="XM_633989.1"/>
</dbReference>
<dbReference type="SUPFAM" id="SSF56300">
    <property type="entry name" value="Metallo-dependent phosphatases"/>
    <property type="match status" value="1"/>
</dbReference>
<evidence type="ECO:0000313" key="4">
    <source>
        <dbReference type="Proteomes" id="UP000002195"/>
    </source>
</evidence>
<dbReference type="VEuPathDB" id="AmoebaDB:DDB_G0283451"/>
<feature type="domain" description="Calcineurin-like phosphoesterase" evidence="2">
    <location>
        <begin position="49"/>
        <end position="245"/>
    </location>
</feature>
<keyword evidence="1" id="KW-0732">Signal</keyword>
<dbReference type="InterPro" id="IPR004843">
    <property type="entry name" value="Calcineurin-like_PHP"/>
</dbReference>